<evidence type="ECO:0000313" key="1">
    <source>
        <dbReference type="EMBL" id="KAH3876633.1"/>
    </source>
</evidence>
<reference evidence="1" key="2">
    <citation type="submission" date="2020-11" db="EMBL/GenBank/DDBJ databases">
        <authorList>
            <person name="McCartney M.A."/>
            <person name="Auch B."/>
            <person name="Kono T."/>
            <person name="Mallez S."/>
            <person name="Becker A."/>
            <person name="Gohl D.M."/>
            <person name="Silverstein K.A.T."/>
            <person name="Koren S."/>
            <person name="Bechman K.B."/>
            <person name="Herman A."/>
            <person name="Abrahante J.E."/>
            <person name="Garbe J."/>
        </authorList>
    </citation>
    <scope>NUCLEOTIDE SEQUENCE</scope>
    <source>
        <strain evidence="1">Duluth1</strain>
        <tissue evidence="1">Whole animal</tissue>
    </source>
</reference>
<accession>A0A9D4MGR7</accession>
<proteinExistence type="predicted"/>
<name>A0A9D4MGR7_DREPO</name>
<gene>
    <name evidence="1" type="ORF">DPMN_000480</name>
</gene>
<organism evidence="1 2">
    <name type="scientific">Dreissena polymorpha</name>
    <name type="common">Zebra mussel</name>
    <name type="synonym">Mytilus polymorpha</name>
    <dbReference type="NCBI Taxonomy" id="45954"/>
    <lineage>
        <taxon>Eukaryota</taxon>
        <taxon>Metazoa</taxon>
        <taxon>Spiralia</taxon>
        <taxon>Lophotrochozoa</taxon>
        <taxon>Mollusca</taxon>
        <taxon>Bivalvia</taxon>
        <taxon>Autobranchia</taxon>
        <taxon>Heteroconchia</taxon>
        <taxon>Euheterodonta</taxon>
        <taxon>Imparidentia</taxon>
        <taxon>Neoheterodontei</taxon>
        <taxon>Myida</taxon>
        <taxon>Dreissenoidea</taxon>
        <taxon>Dreissenidae</taxon>
        <taxon>Dreissena</taxon>
    </lineage>
</organism>
<evidence type="ECO:0000313" key="2">
    <source>
        <dbReference type="Proteomes" id="UP000828390"/>
    </source>
</evidence>
<protein>
    <submittedName>
        <fullName evidence="1">Uncharacterized protein</fullName>
    </submittedName>
</protein>
<comment type="caution">
    <text evidence="1">The sequence shown here is derived from an EMBL/GenBank/DDBJ whole genome shotgun (WGS) entry which is preliminary data.</text>
</comment>
<dbReference type="Proteomes" id="UP000828390">
    <property type="component" value="Unassembled WGS sequence"/>
</dbReference>
<keyword evidence="2" id="KW-1185">Reference proteome</keyword>
<reference evidence="1" key="1">
    <citation type="journal article" date="2019" name="bioRxiv">
        <title>The Genome of the Zebra Mussel, Dreissena polymorpha: A Resource for Invasive Species Research.</title>
        <authorList>
            <person name="McCartney M.A."/>
            <person name="Auch B."/>
            <person name="Kono T."/>
            <person name="Mallez S."/>
            <person name="Zhang Y."/>
            <person name="Obille A."/>
            <person name="Becker A."/>
            <person name="Abrahante J.E."/>
            <person name="Garbe J."/>
            <person name="Badalamenti J.P."/>
            <person name="Herman A."/>
            <person name="Mangelson H."/>
            <person name="Liachko I."/>
            <person name="Sullivan S."/>
            <person name="Sone E.D."/>
            <person name="Koren S."/>
            <person name="Silverstein K.A.T."/>
            <person name="Beckman K.B."/>
            <person name="Gohl D.M."/>
        </authorList>
    </citation>
    <scope>NUCLEOTIDE SEQUENCE</scope>
    <source>
        <strain evidence="1">Duluth1</strain>
        <tissue evidence="1">Whole animal</tissue>
    </source>
</reference>
<sequence length="81" mass="8907">MTGIFSTADESRLRKVSRVVIATGTAAIVVGKECDDVAFVATNTLGRIKKYQEQYMGISTTNLRLHSGLRHRCLACGYDIK</sequence>
<dbReference type="EMBL" id="JAIWYP010000001">
    <property type="protein sequence ID" value="KAH3876633.1"/>
    <property type="molecule type" value="Genomic_DNA"/>
</dbReference>
<dbReference type="AlphaFoldDB" id="A0A9D4MGR7"/>